<proteinExistence type="inferred from homology"/>
<dbReference type="Pfam" id="PF13167">
    <property type="entry name" value="GTP-bdg_N"/>
    <property type="match status" value="1"/>
</dbReference>
<dbReference type="GO" id="GO:0046872">
    <property type="term" value="F:metal ion binding"/>
    <property type="evidence" value="ECO:0007669"/>
    <property type="project" value="UniProtKB-KW"/>
</dbReference>
<dbReference type="Pfam" id="PF16360">
    <property type="entry name" value="GTP-bdg_M"/>
    <property type="match status" value="1"/>
</dbReference>
<dbReference type="PIRSF" id="PIRSF006809">
    <property type="entry name" value="GTP-binding_hflX_prd"/>
    <property type="match status" value="1"/>
</dbReference>
<reference evidence="12 13" key="1">
    <citation type="submission" date="2020-07" db="EMBL/GenBank/DDBJ databases">
        <title>non toxigenic Corynebacterium sp. nov from a clinical source.</title>
        <authorList>
            <person name="Bernier A.-M."/>
            <person name="Bernard K."/>
        </authorList>
    </citation>
    <scope>NUCLEOTIDE SEQUENCE [LARGE SCALE GENOMIC DNA]</scope>
    <source>
        <strain evidence="13">NML 93-0612</strain>
    </source>
</reference>
<dbReference type="GO" id="GO:0005737">
    <property type="term" value="C:cytoplasm"/>
    <property type="evidence" value="ECO:0007669"/>
    <property type="project" value="UniProtKB-SubCell"/>
</dbReference>
<sequence length="512" mass="55873">MTQWQLMTKNNHDDLLSEVFKDHTSAPAANSNGIDQSGLLAPSEDAPTVGELDLEARSSLRKLSRGGTVRDTEHREGYEVEYRKLRLERVVLVGVWTEGTTAEIEANMAELQALAETAGSEVTEVLYQKRDKPDPGTYIGSGKVRELADIIAATDSDTVVCDGELTPSQMIALEEALRVKVIDRTMLILDIFAQHAKSKEGKAQVALAQMEYLFNRVRGWGGNLSRQAGGRAGSNGGVGLRGPGETKIEADRRRLRADMARLRKEIAGMKTTRETKRAKRRASTTPQIAIAGYTNAGKSSLINAMTGAGVLVENALFATLDPTTRRAELADGRAVTFTDTVGFVRHLPTSFVEAFRSTLEEVVDADLVLHVVDGSDPFPLKQIEAVNKVILEIVRETGEEAPPEIIVVNKIDKADPLTLAELRHALDDAVFVSAHTLEGIPELEARIELFLNSLDAHVHMLIPFTRGDVVARLHSHATVLSEKYNEHGTLLDVRLPGSLAAELAEFVVEPDV</sequence>
<dbReference type="InterPro" id="IPR032305">
    <property type="entry name" value="GTP-bd_M"/>
</dbReference>
<evidence type="ECO:0000313" key="12">
    <source>
        <dbReference type="EMBL" id="QMV85476.1"/>
    </source>
</evidence>
<comment type="function">
    <text evidence="6">GTPase that associates with the 50S ribosomal subunit and may have a role during protein synthesis or ribosome biogenesis.</text>
</comment>
<evidence type="ECO:0000256" key="9">
    <source>
        <dbReference type="SAM" id="Coils"/>
    </source>
</evidence>
<keyword evidence="13" id="KW-1185">Reference proteome</keyword>
<dbReference type="PRINTS" id="PR00326">
    <property type="entry name" value="GTP1OBG"/>
</dbReference>
<feature type="compositionally biased region" description="Gly residues" evidence="10">
    <location>
        <begin position="230"/>
        <end position="242"/>
    </location>
</feature>
<evidence type="ECO:0000256" key="7">
    <source>
        <dbReference type="PIRSR" id="PIRSR006809-1"/>
    </source>
</evidence>
<feature type="binding site" evidence="8">
    <location>
        <position position="319"/>
    </location>
    <ligand>
        <name>Mg(2+)</name>
        <dbReference type="ChEBI" id="CHEBI:18420"/>
    </ligand>
</feature>
<dbReference type="InterPro" id="IPR025121">
    <property type="entry name" value="GTPase_HflX_N"/>
</dbReference>
<dbReference type="InterPro" id="IPR016496">
    <property type="entry name" value="GTPase_HflX"/>
</dbReference>
<comment type="subcellular location">
    <subcellularLocation>
        <location evidence="6">Cytoplasm</location>
    </subcellularLocation>
    <text evidence="6">May associate with membranes.</text>
</comment>
<keyword evidence="3 6" id="KW-0547">Nucleotide-binding</keyword>
<dbReference type="Gene3D" id="3.40.50.300">
    <property type="entry name" value="P-loop containing nucleotide triphosphate hydrolases"/>
    <property type="match status" value="1"/>
</dbReference>
<keyword evidence="9" id="KW-0175">Coiled coil</keyword>
<dbReference type="NCBIfam" id="TIGR03156">
    <property type="entry name" value="GTP_HflX"/>
    <property type="match status" value="1"/>
</dbReference>
<protein>
    <recommendedName>
        <fullName evidence="6">GTPase HflX</fullName>
    </recommendedName>
    <alternativeName>
        <fullName evidence="6">GTP-binding protein HflX</fullName>
    </alternativeName>
</protein>
<evidence type="ECO:0000259" key="11">
    <source>
        <dbReference type="PROSITE" id="PS51705"/>
    </source>
</evidence>
<feature type="binding site" evidence="7">
    <location>
        <begin position="339"/>
        <end position="342"/>
    </location>
    <ligand>
        <name>GTP</name>
        <dbReference type="ChEBI" id="CHEBI:37565"/>
    </ligand>
</feature>
<dbReference type="CDD" id="cd01878">
    <property type="entry name" value="HflX"/>
    <property type="match status" value="1"/>
</dbReference>
<dbReference type="Pfam" id="PF01926">
    <property type="entry name" value="MMR_HSR1"/>
    <property type="match status" value="1"/>
</dbReference>
<evidence type="ECO:0000313" key="13">
    <source>
        <dbReference type="Proteomes" id="UP000515570"/>
    </source>
</evidence>
<organism evidence="12 13">
    <name type="scientific">Corynebacterium hindlerae</name>
    <dbReference type="NCBI Taxonomy" id="699041"/>
    <lineage>
        <taxon>Bacteria</taxon>
        <taxon>Bacillati</taxon>
        <taxon>Actinomycetota</taxon>
        <taxon>Actinomycetes</taxon>
        <taxon>Mycobacteriales</taxon>
        <taxon>Corynebacteriaceae</taxon>
        <taxon>Corynebacterium</taxon>
    </lineage>
</organism>
<comment type="subunit">
    <text evidence="6">Monomer. Associates with the 50S ribosomal subunit.</text>
</comment>
<dbReference type="EMBL" id="CP059833">
    <property type="protein sequence ID" value="QMV85476.1"/>
    <property type="molecule type" value="Genomic_DNA"/>
</dbReference>
<evidence type="ECO:0000256" key="2">
    <source>
        <dbReference type="ARBA" id="ARBA00022723"/>
    </source>
</evidence>
<accession>A0A7G5FFT5</accession>
<dbReference type="GO" id="GO:0043022">
    <property type="term" value="F:ribosome binding"/>
    <property type="evidence" value="ECO:0007669"/>
    <property type="project" value="TreeGrafter"/>
</dbReference>
<evidence type="ECO:0000256" key="5">
    <source>
        <dbReference type="ARBA" id="ARBA00023134"/>
    </source>
</evidence>
<evidence type="ECO:0000256" key="3">
    <source>
        <dbReference type="ARBA" id="ARBA00022741"/>
    </source>
</evidence>
<feature type="binding site" evidence="7">
    <location>
        <begin position="317"/>
        <end position="321"/>
    </location>
    <ligand>
        <name>GTP</name>
        <dbReference type="ChEBI" id="CHEBI:37565"/>
    </ligand>
</feature>
<evidence type="ECO:0000256" key="8">
    <source>
        <dbReference type="PIRSR" id="PIRSR006809-2"/>
    </source>
</evidence>
<dbReference type="GO" id="GO:0003924">
    <property type="term" value="F:GTPase activity"/>
    <property type="evidence" value="ECO:0007669"/>
    <property type="project" value="UniProtKB-UniRule"/>
</dbReference>
<dbReference type="HAMAP" id="MF_00900">
    <property type="entry name" value="GTPase_HflX"/>
    <property type="match status" value="1"/>
</dbReference>
<dbReference type="Gene3D" id="3.40.50.11060">
    <property type="entry name" value="GTPase HflX, N-terminal domain"/>
    <property type="match status" value="1"/>
</dbReference>
<keyword evidence="4 8" id="KW-0460">Magnesium</keyword>
<feature type="binding site" evidence="7">
    <location>
        <begin position="433"/>
        <end position="435"/>
    </location>
    <ligand>
        <name>GTP</name>
        <dbReference type="ChEBI" id="CHEBI:37565"/>
    </ligand>
</feature>
<dbReference type="Gene3D" id="6.10.250.2860">
    <property type="match status" value="1"/>
</dbReference>
<dbReference type="PROSITE" id="PS51705">
    <property type="entry name" value="G_HFLX"/>
    <property type="match status" value="1"/>
</dbReference>
<name>A0A7G5FFT5_9CORY</name>
<feature type="binding site" evidence="8">
    <location>
        <position position="299"/>
    </location>
    <ligand>
        <name>Mg(2+)</name>
        <dbReference type="ChEBI" id="CHEBI:18420"/>
    </ligand>
</feature>
<dbReference type="FunFam" id="3.40.50.11060:FF:000001">
    <property type="entry name" value="GTPase HflX"/>
    <property type="match status" value="1"/>
</dbReference>
<keyword evidence="2 8" id="KW-0479">Metal-binding</keyword>
<comment type="similarity">
    <text evidence="6">Belongs to the TRAFAC class OBG-HflX-like GTPase superfamily. HflX GTPase family.</text>
</comment>
<dbReference type="Proteomes" id="UP000515570">
    <property type="component" value="Chromosome"/>
</dbReference>
<dbReference type="PANTHER" id="PTHR10229">
    <property type="entry name" value="GTP-BINDING PROTEIN HFLX"/>
    <property type="match status" value="1"/>
</dbReference>
<feature type="domain" description="Hflx-type G" evidence="11">
    <location>
        <begin position="286"/>
        <end position="455"/>
    </location>
</feature>
<dbReference type="InterPro" id="IPR027417">
    <property type="entry name" value="P-loop_NTPase"/>
</dbReference>
<gene>
    <name evidence="6 12" type="primary">hflX</name>
    <name evidence="12" type="ORF">HW450_01615</name>
</gene>
<dbReference type="SUPFAM" id="SSF52540">
    <property type="entry name" value="P-loop containing nucleoside triphosphate hydrolases"/>
    <property type="match status" value="1"/>
</dbReference>
<feature type="coiled-coil region" evidence="9">
    <location>
        <begin position="245"/>
        <end position="272"/>
    </location>
</feature>
<evidence type="ECO:0000256" key="4">
    <source>
        <dbReference type="ARBA" id="ARBA00022842"/>
    </source>
</evidence>
<evidence type="ECO:0000256" key="6">
    <source>
        <dbReference type="HAMAP-Rule" id="MF_00900"/>
    </source>
</evidence>
<dbReference type="AlphaFoldDB" id="A0A7G5FFT5"/>
<evidence type="ECO:0000256" key="10">
    <source>
        <dbReference type="SAM" id="MobiDB-lite"/>
    </source>
</evidence>
<keyword evidence="1 6" id="KW-0963">Cytoplasm</keyword>
<dbReference type="InterPro" id="IPR006073">
    <property type="entry name" value="GTP-bd"/>
</dbReference>
<evidence type="ECO:0000256" key="1">
    <source>
        <dbReference type="ARBA" id="ARBA00022490"/>
    </source>
</evidence>
<dbReference type="RefSeq" id="WP_182386297.1">
    <property type="nucleotide sequence ID" value="NZ_CP059833.1"/>
</dbReference>
<keyword evidence="5 6" id="KW-0342">GTP-binding</keyword>
<feature type="region of interest" description="Disordered" evidence="10">
    <location>
        <begin position="225"/>
        <end position="245"/>
    </location>
</feature>
<feature type="binding site" evidence="7">
    <location>
        <begin position="409"/>
        <end position="412"/>
    </location>
    <ligand>
        <name>GTP</name>
        <dbReference type="ChEBI" id="CHEBI:37565"/>
    </ligand>
</feature>
<dbReference type="InterPro" id="IPR042108">
    <property type="entry name" value="GTPase_HflX_N_sf"/>
</dbReference>
<dbReference type="GO" id="GO:0005525">
    <property type="term" value="F:GTP binding"/>
    <property type="evidence" value="ECO:0007669"/>
    <property type="project" value="UniProtKB-UniRule"/>
</dbReference>
<dbReference type="PANTHER" id="PTHR10229:SF0">
    <property type="entry name" value="GTP-BINDING PROTEIN 6-RELATED"/>
    <property type="match status" value="1"/>
</dbReference>
<feature type="binding site" evidence="7">
    <location>
        <begin position="292"/>
        <end position="299"/>
    </location>
    <ligand>
        <name>GTP</name>
        <dbReference type="ChEBI" id="CHEBI:37565"/>
    </ligand>
</feature>
<dbReference type="InterPro" id="IPR030394">
    <property type="entry name" value="G_HFLX_dom"/>
</dbReference>
<comment type="cofactor">
    <cofactor evidence="8">
        <name>Mg(2+)</name>
        <dbReference type="ChEBI" id="CHEBI:18420"/>
    </cofactor>
</comment>